<dbReference type="InterPro" id="IPR038833">
    <property type="entry name" value="TEX50"/>
</dbReference>
<keyword evidence="4" id="KW-1185">Reference proteome</keyword>
<dbReference type="Ensembl" id="ENSPSTT00000015528.1">
    <property type="protein sequence ID" value="ENSPSTP00000014797.1"/>
    <property type="gene ID" value="ENSPSTG00000010483.1"/>
</dbReference>
<keyword evidence="1" id="KW-0812">Transmembrane</keyword>
<sequence length="168" mass="18954">LKSQEGAMLSPTFSLLVVFCLPFLFVGSLAHSGRPSWAAVMWDMDPQEMEKPGIGKASRKYYLPYPLDQLRSSFEHLDPLGSMEALYGKSTELGLVLVAIYLWRTVRSRRREVSNGGQASQTVPEFLRKRHSPDLLCRVKANPALMEIYLKHARHHFSLHASTSIAPE</sequence>
<proteinExistence type="predicted"/>
<dbReference type="PANTHER" id="PTHR39232">
    <property type="entry name" value="TESTIS-EXPRESSED PROTEIN 50"/>
    <property type="match status" value="1"/>
</dbReference>
<reference evidence="3" key="1">
    <citation type="submission" date="2025-08" db="UniProtKB">
        <authorList>
            <consortium name="Ensembl"/>
        </authorList>
    </citation>
    <scope>IDENTIFICATION</scope>
</reference>
<evidence type="ECO:0000313" key="3">
    <source>
        <dbReference type="Ensembl" id="ENSPSTP00000014797.1"/>
    </source>
</evidence>
<protein>
    <submittedName>
        <fullName evidence="3">Uncharacterized protein</fullName>
    </submittedName>
</protein>
<keyword evidence="2" id="KW-0732">Signal</keyword>
<feature type="chain" id="PRO_5034140114" evidence="2">
    <location>
        <begin position="31"/>
        <end position="168"/>
    </location>
</feature>
<dbReference type="PANTHER" id="PTHR39232:SF1">
    <property type="entry name" value="TESTIS-EXPRESSED PROTEIN 50"/>
    <property type="match status" value="1"/>
</dbReference>
<feature type="transmembrane region" description="Helical" evidence="1">
    <location>
        <begin position="86"/>
        <end position="103"/>
    </location>
</feature>
<feature type="signal peptide" evidence="2">
    <location>
        <begin position="1"/>
        <end position="30"/>
    </location>
</feature>
<accession>A0A8C9FES5</accession>
<organism evidence="3 4">
    <name type="scientific">Pavo cristatus</name>
    <name type="common">Indian peafowl</name>
    <name type="synonym">Blue peafowl</name>
    <dbReference type="NCBI Taxonomy" id="9049"/>
    <lineage>
        <taxon>Eukaryota</taxon>
        <taxon>Metazoa</taxon>
        <taxon>Chordata</taxon>
        <taxon>Craniata</taxon>
        <taxon>Vertebrata</taxon>
        <taxon>Euteleostomi</taxon>
        <taxon>Archelosauria</taxon>
        <taxon>Archosauria</taxon>
        <taxon>Dinosauria</taxon>
        <taxon>Saurischia</taxon>
        <taxon>Theropoda</taxon>
        <taxon>Coelurosauria</taxon>
        <taxon>Aves</taxon>
        <taxon>Neognathae</taxon>
        <taxon>Galloanserae</taxon>
        <taxon>Galliformes</taxon>
        <taxon>Phasianidae</taxon>
        <taxon>Phasianinae</taxon>
        <taxon>Pavo</taxon>
    </lineage>
</organism>
<dbReference type="Proteomes" id="UP000694428">
    <property type="component" value="Unplaced"/>
</dbReference>
<keyword evidence="1" id="KW-0472">Membrane</keyword>
<dbReference type="AlphaFoldDB" id="A0A8C9FES5"/>
<keyword evidence="1" id="KW-1133">Transmembrane helix</keyword>
<evidence type="ECO:0000256" key="2">
    <source>
        <dbReference type="SAM" id="SignalP"/>
    </source>
</evidence>
<evidence type="ECO:0000256" key="1">
    <source>
        <dbReference type="SAM" id="Phobius"/>
    </source>
</evidence>
<evidence type="ECO:0000313" key="4">
    <source>
        <dbReference type="Proteomes" id="UP000694428"/>
    </source>
</evidence>
<name>A0A8C9FES5_PAVCR</name>
<reference evidence="3" key="2">
    <citation type="submission" date="2025-09" db="UniProtKB">
        <authorList>
            <consortium name="Ensembl"/>
        </authorList>
    </citation>
    <scope>IDENTIFICATION</scope>
</reference>